<evidence type="ECO:0000256" key="1">
    <source>
        <dbReference type="ARBA" id="ARBA00000085"/>
    </source>
</evidence>
<evidence type="ECO:0000256" key="9">
    <source>
        <dbReference type="ARBA" id="ARBA00022777"/>
    </source>
</evidence>
<dbReference type="EC" id="2.7.13.3" evidence="3"/>
<feature type="transmembrane region" description="Helical" evidence="13">
    <location>
        <begin position="173"/>
        <end position="193"/>
    </location>
</feature>
<dbReference type="SUPFAM" id="SSF55785">
    <property type="entry name" value="PYP-like sensor domain (PAS domain)"/>
    <property type="match status" value="1"/>
</dbReference>
<dbReference type="AlphaFoldDB" id="A0A0W8FT12"/>
<dbReference type="PANTHER" id="PTHR43065">
    <property type="entry name" value="SENSOR HISTIDINE KINASE"/>
    <property type="match status" value="1"/>
</dbReference>
<feature type="domain" description="Histidine kinase" evidence="14">
    <location>
        <begin position="339"/>
        <end position="546"/>
    </location>
</feature>
<dbReference type="GO" id="GO:0000155">
    <property type="term" value="F:phosphorelay sensor kinase activity"/>
    <property type="evidence" value="ECO:0007669"/>
    <property type="project" value="InterPro"/>
</dbReference>
<reference evidence="15" key="1">
    <citation type="journal article" date="2015" name="Proc. Natl. Acad. Sci. U.S.A.">
        <title>Networks of energetic and metabolic interactions define dynamics in microbial communities.</title>
        <authorList>
            <person name="Embree M."/>
            <person name="Liu J.K."/>
            <person name="Al-Bassam M.M."/>
            <person name="Zengler K."/>
        </authorList>
    </citation>
    <scope>NUCLEOTIDE SEQUENCE</scope>
</reference>
<dbReference type="SMART" id="SM00388">
    <property type="entry name" value="HisKA"/>
    <property type="match status" value="1"/>
</dbReference>
<dbReference type="SUPFAM" id="SSF103190">
    <property type="entry name" value="Sensory domain-like"/>
    <property type="match status" value="1"/>
</dbReference>
<dbReference type="CDD" id="cd00075">
    <property type="entry name" value="HATPase"/>
    <property type="match status" value="1"/>
</dbReference>
<dbReference type="InterPro" id="IPR029151">
    <property type="entry name" value="Sensor-like_sf"/>
</dbReference>
<evidence type="ECO:0000256" key="10">
    <source>
        <dbReference type="ARBA" id="ARBA00022840"/>
    </source>
</evidence>
<keyword evidence="4" id="KW-1003">Cell membrane</keyword>
<dbReference type="InterPro" id="IPR003661">
    <property type="entry name" value="HisK_dim/P_dom"/>
</dbReference>
<keyword evidence="7 13" id="KW-0812">Transmembrane</keyword>
<evidence type="ECO:0000256" key="13">
    <source>
        <dbReference type="SAM" id="Phobius"/>
    </source>
</evidence>
<dbReference type="SUPFAM" id="SSF55874">
    <property type="entry name" value="ATPase domain of HSP90 chaperone/DNA topoisomerase II/histidine kinase"/>
    <property type="match status" value="1"/>
</dbReference>
<keyword evidence="6" id="KW-0808">Transferase</keyword>
<keyword evidence="10" id="KW-0067">ATP-binding</keyword>
<keyword evidence="9" id="KW-0418">Kinase</keyword>
<dbReference type="CDD" id="cd00130">
    <property type="entry name" value="PAS"/>
    <property type="match status" value="1"/>
</dbReference>
<keyword evidence="8" id="KW-0547">Nucleotide-binding</keyword>
<dbReference type="Gene3D" id="1.10.287.130">
    <property type="match status" value="1"/>
</dbReference>
<comment type="subcellular location">
    <subcellularLocation>
        <location evidence="2">Cell membrane</location>
        <topology evidence="2">Multi-pass membrane protein</topology>
    </subcellularLocation>
</comment>
<dbReference type="Pfam" id="PF00989">
    <property type="entry name" value="PAS"/>
    <property type="match status" value="1"/>
</dbReference>
<gene>
    <name evidence="15" type="ORF">ASZ90_006194</name>
</gene>
<comment type="catalytic activity">
    <reaction evidence="1">
        <text>ATP + protein L-histidine = ADP + protein N-phospho-L-histidine.</text>
        <dbReference type="EC" id="2.7.13.3"/>
    </reaction>
</comment>
<accession>A0A0W8FT12</accession>
<dbReference type="SMART" id="SM00387">
    <property type="entry name" value="HATPase_c"/>
    <property type="match status" value="1"/>
</dbReference>
<organism evidence="15">
    <name type="scientific">hydrocarbon metagenome</name>
    <dbReference type="NCBI Taxonomy" id="938273"/>
    <lineage>
        <taxon>unclassified sequences</taxon>
        <taxon>metagenomes</taxon>
        <taxon>ecological metagenomes</taxon>
    </lineage>
</organism>
<evidence type="ECO:0000256" key="4">
    <source>
        <dbReference type="ARBA" id="ARBA00022475"/>
    </source>
</evidence>
<keyword evidence="13" id="KW-0472">Membrane</keyword>
<dbReference type="InterPro" id="IPR004358">
    <property type="entry name" value="Sig_transdc_His_kin-like_C"/>
</dbReference>
<dbReference type="InterPro" id="IPR013767">
    <property type="entry name" value="PAS_fold"/>
</dbReference>
<evidence type="ECO:0000256" key="3">
    <source>
        <dbReference type="ARBA" id="ARBA00012438"/>
    </source>
</evidence>
<name>A0A0W8FT12_9ZZZZ</name>
<sequence>MAIVSAVMTFTFVQQKRGQAVELLVEKGATLIRSFETGMNSTQGIEAEIFRLQKLLLETVQQPDIDYIVVTDQNGNIVADGDPAQVEDKYGLDLEIKSLSLSKKIRWRQVTNPGGAGTFEVYRGFFPFGKDVEDKFSLKDEIKSKETNKWMIYIGLNMATIEKATQEDKRAHTIIVLILLLIGSSAIISLYLAQAYRFTRTSLSRVKVFSEALVKNMPIGLIALDNQDKIIACNEKAQVMLGMASRNTSGKQDMKLLPDPLKKMLVDIPSSNGFLERDVKLSFADGKERIWEAVAAGLIDEGSPTGKILLIRDITDIRQMENEITKSRHLSSIGSLAAGVAHEIRNPLSSIKGFAVYFKEKLSGNEEDEQTVDVMIAETERLNRVISQLIEFAKPLELNKETVQFVELVRHAIKLIDVEAKKNKINIEVDITVDLPAVEVDSDKIKQVLLNIFLNALEAMKDGGNLRIEVKRETDNLTVTISDTGMGIEKTDLPRIYDPYFTSKPAGTGLGLAIVQKIMEAHGGRINVESVTGKGTKVILCFPLKHIKH</sequence>
<dbReference type="GO" id="GO:0006355">
    <property type="term" value="P:regulation of DNA-templated transcription"/>
    <property type="evidence" value="ECO:0007669"/>
    <property type="project" value="InterPro"/>
</dbReference>
<dbReference type="GO" id="GO:0005886">
    <property type="term" value="C:plasma membrane"/>
    <property type="evidence" value="ECO:0007669"/>
    <property type="project" value="UniProtKB-SubCell"/>
</dbReference>
<keyword evidence="12" id="KW-0902">Two-component regulatory system</keyword>
<evidence type="ECO:0000256" key="2">
    <source>
        <dbReference type="ARBA" id="ARBA00004651"/>
    </source>
</evidence>
<evidence type="ECO:0000313" key="15">
    <source>
        <dbReference type="EMBL" id="KUG24011.1"/>
    </source>
</evidence>
<dbReference type="InterPro" id="IPR036890">
    <property type="entry name" value="HATPase_C_sf"/>
</dbReference>
<dbReference type="NCBIfam" id="TIGR00229">
    <property type="entry name" value="sensory_box"/>
    <property type="match status" value="1"/>
</dbReference>
<dbReference type="PRINTS" id="PR00344">
    <property type="entry name" value="BCTRLSENSOR"/>
</dbReference>
<dbReference type="InterPro" id="IPR005467">
    <property type="entry name" value="His_kinase_dom"/>
</dbReference>
<evidence type="ECO:0000256" key="7">
    <source>
        <dbReference type="ARBA" id="ARBA00022692"/>
    </source>
</evidence>
<dbReference type="InterPro" id="IPR036097">
    <property type="entry name" value="HisK_dim/P_sf"/>
</dbReference>
<keyword evidence="5" id="KW-0597">Phosphoprotein</keyword>
<dbReference type="GO" id="GO:0005524">
    <property type="term" value="F:ATP binding"/>
    <property type="evidence" value="ECO:0007669"/>
    <property type="project" value="UniProtKB-KW"/>
</dbReference>
<dbReference type="CDD" id="cd00082">
    <property type="entry name" value="HisKA"/>
    <property type="match status" value="1"/>
</dbReference>
<evidence type="ECO:0000256" key="8">
    <source>
        <dbReference type="ARBA" id="ARBA00022741"/>
    </source>
</evidence>
<keyword evidence="11 13" id="KW-1133">Transmembrane helix</keyword>
<dbReference type="InterPro" id="IPR003594">
    <property type="entry name" value="HATPase_dom"/>
</dbReference>
<evidence type="ECO:0000259" key="14">
    <source>
        <dbReference type="PROSITE" id="PS50109"/>
    </source>
</evidence>
<protein>
    <recommendedName>
        <fullName evidence="3">histidine kinase</fullName>
        <ecNumber evidence="3">2.7.13.3</ecNumber>
    </recommendedName>
</protein>
<dbReference type="PROSITE" id="PS50109">
    <property type="entry name" value="HIS_KIN"/>
    <property type="match status" value="1"/>
</dbReference>
<proteinExistence type="predicted"/>
<dbReference type="FunFam" id="3.30.565.10:FF:000006">
    <property type="entry name" value="Sensor histidine kinase WalK"/>
    <property type="match status" value="1"/>
</dbReference>
<evidence type="ECO:0000256" key="6">
    <source>
        <dbReference type="ARBA" id="ARBA00022679"/>
    </source>
</evidence>
<dbReference type="Pfam" id="PF00512">
    <property type="entry name" value="HisKA"/>
    <property type="match status" value="1"/>
</dbReference>
<comment type="caution">
    <text evidence="15">The sequence shown here is derived from an EMBL/GenBank/DDBJ whole genome shotgun (WGS) entry which is preliminary data.</text>
</comment>
<evidence type="ECO:0000256" key="12">
    <source>
        <dbReference type="ARBA" id="ARBA00023012"/>
    </source>
</evidence>
<dbReference type="PANTHER" id="PTHR43065:SF10">
    <property type="entry name" value="PEROXIDE STRESS-ACTIVATED HISTIDINE KINASE MAK3"/>
    <property type="match status" value="1"/>
</dbReference>
<dbReference type="Pfam" id="PF02518">
    <property type="entry name" value="HATPase_c"/>
    <property type="match status" value="1"/>
</dbReference>
<dbReference type="Gene3D" id="3.30.450.20">
    <property type="entry name" value="PAS domain"/>
    <property type="match status" value="1"/>
</dbReference>
<dbReference type="Gene3D" id="3.30.565.10">
    <property type="entry name" value="Histidine kinase-like ATPase, C-terminal domain"/>
    <property type="match status" value="1"/>
</dbReference>
<evidence type="ECO:0000256" key="11">
    <source>
        <dbReference type="ARBA" id="ARBA00022989"/>
    </source>
</evidence>
<evidence type="ECO:0000256" key="5">
    <source>
        <dbReference type="ARBA" id="ARBA00022553"/>
    </source>
</evidence>
<dbReference type="InterPro" id="IPR035965">
    <property type="entry name" value="PAS-like_dom_sf"/>
</dbReference>
<dbReference type="InterPro" id="IPR000014">
    <property type="entry name" value="PAS"/>
</dbReference>
<dbReference type="SUPFAM" id="SSF47384">
    <property type="entry name" value="Homodimeric domain of signal transducing histidine kinase"/>
    <property type="match status" value="1"/>
</dbReference>
<dbReference type="EMBL" id="LNQE01000870">
    <property type="protein sequence ID" value="KUG24011.1"/>
    <property type="molecule type" value="Genomic_DNA"/>
</dbReference>